<accession>A0A316YKC9</accession>
<feature type="region of interest" description="Disordered" evidence="3">
    <location>
        <begin position="1"/>
        <end position="110"/>
    </location>
</feature>
<feature type="region of interest" description="Disordered" evidence="3">
    <location>
        <begin position="194"/>
        <end position="241"/>
    </location>
</feature>
<evidence type="ECO:0000313" key="5">
    <source>
        <dbReference type="EMBL" id="PWN90010.1"/>
    </source>
</evidence>
<dbReference type="GO" id="GO:0005634">
    <property type="term" value="C:nucleus"/>
    <property type="evidence" value="ECO:0007669"/>
    <property type="project" value="UniProtKB-SubCell"/>
</dbReference>
<keyword evidence="6" id="KW-1185">Reference proteome</keyword>
<dbReference type="InParanoid" id="A0A316YKC9"/>
<dbReference type="STRING" id="215250.A0A316YKC9"/>
<dbReference type="RefSeq" id="XP_025377208.1">
    <property type="nucleotide sequence ID" value="XM_025521533.1"/>
</dbReference>
<feature type="region of interest" description="Disordered" evidence="3">
    <location>
        <begin position="320"/>
        <end position="366"/>
    </location>
</feature>
<sequence length="366" mass="38508">MDDDGFDLYGDADLYGGEIKAEEEENVKPEAESRPSDTGDKRGREDSSEDAKMDQRVPSSSSGANGGSAGQQQSYHQGGTFDGGRPVDAGASGGYPSESPREALAGRPKVEDPNVQNALYVGELDWWVSDEDLRRVAGQVGVHVALSDITFSEHKVNGKSKGVAYMETGSEDEANRLKDWFDNNDINHKRAAVTLTSSANGNPFKTLPKDPPPRDGRPMRGGGMMRGRGDYNNMSRRRDDAPPMAGAPIRMGAGAGATGPGGMPMMNPMMMGMMNPMAMAGGAGSGRPPFMGGGGGMGRGGFGGRGGGPRPNNNMGHFNPNFFGGGSMGGGMQQQQPPAQQGGRGGPGGGGYDERERKRHRYDDLS</sequence>
<feature type="compositionally biased region" description="Basic and acidic residues" evidence="3">
    <location>
        <begin position="352"/>
        <end position="366"/>
    </location>
</feature>
<dbReference type="GeneID" id="37043449"/>
<feature type="compositionally biased region" description="Polar residues" evidence="3">
    <location>
        <begin position="194"/>
        <end position="203"/>
    </location>
</feature>
<comment type="similarity">
    <text evidence="1">Belongs to the RRM CPSF6/7 family.</text>
</comment>
<feature type="compositionally biased region" description="Low complexity" evidence="3">
    <location>
        <begin position="7"/>
        <end position="18"/>
    </location>
</feature>
<keyword evidence="2" id="KW-0694">RNA-binding</keyword>
<organism evidence="5 6">
    <name type="scientific">Acaromyces ingoldii</name>
    <dbReference type="NCBI Taxonomy" id="215250"/>
    <lineage>
        <taxon>Eukaryota</taxon>
        <taxon>Fungi</taxon>
        <taxon>Dikarya</taxon>
        <taxon>Basidiomycota</taxon>
        <taxon>Ustilaginomycotina</taxon>
        <taxon>Exobasidiomycetes</taxon>
        <taxon>Exobasidiales</taxon>
        <taxon>Cryptobasidiaceae</taxon>
        <taxon>Acaromyces</taxon>
    </lineage>
</organism>
<dbReference type="PROSITE" id="PS50102">
    <property type="entry name" value="RRM"/>
    <property type="match status" value="1"/>
</dbReference>
<feature type="compositionally biased region" description="Gly residues" evidence="3">
    <location>
        <begin position="323"/>
        <end position="332"/>
    </location>
</feature>
<dbReference type="OrthoDB" id="10065185at2759"/>
<feature type="compositionally biased region" description="Basic and acidic residues" evidence="3">
    <location>
        <begin position="207"/>
        <end position="218"/>
    </location>
</feature>
<dbReference type="GO" id="GO:0003723">
    <property type="term" value="F:RNA binding"/>
    <property type="evidence" value="ECO:0007669"/>
    <property type="project" value="UniProtKB-UniRule"/>
</dbReference>
<dbReference type="EMBL" id="KZ819636">
    <property type="protein sequence ID" value="PWN90010.1"/>
    <property type="molecule type" value="Genomic_DNA"/>
</dbReference>
<dbReference type="GO" id="GO:0006397">
    <property type="term" value="P:mRNA processing"/>
    <property type="evidence" value="ECO:0007669"/>
    <property type="project" value="UniProtKB-KW"/>
</dbReference>
<evidence type="ECO:0000256" key="1">
    <source>
        <dbReference type="ARBA" id="ARBA00006265"/>
    </source>
</evidence>
<feature type="domain" description="RRM" evidence="4">
    <location>
        <begin position="117"/>
        <end position="198"/>
    </location>
</feature>
<feature type="compositionally biased region" description="Gly residues" evidence="3">
    <location>
        <begin position="342"/>
        <end position="351"/>
    </location>
</feature>
<dbReference type="Proteomes" id="UP000245768">
    <property type="component" value="Unassembled WGS sequence"/>
</dbReference>
<name>A0A316YKC9_9BASI</name>
<dbReference type="InterPro" id="IPR012677">
    <property type="entry name" value="Nucleotide-bd_a/b_plait_sf"/>
</dbReference>
<evidence type="ECO:0000313" key="6">
    <source>
        <dbReference type="Proteomes" id="UP000245768"/>
    </source>
</evidence>
<feature type="compositionally biased region" description="Basic and acidic residues" evidence="3">
    <location>
        <begin position="26"/>
        <end position="55"/>
    </location>
</feature>
<gene>
    <name evidence="5" type="ORF">FA10DRAFT_266530</name>
</gene>
<dbReference type="InterPro" id="IPR000504">
    <property type="entry name" value="RRM_dom"/>
</dbReference>
<dbReference type="Gene3D" id="3.30.70.330">
    <property type="match status" value="1"/>
</dbReference>
<dbReference type="SMART" id="SM00360">
    <property type="entry name" value="RRM"/>
    <property type="match status" value="1"/>
</dbReference>
<dbReference type="AlphaFoldDB" id="A0A316YKC9"/>
<dbReference type="InterPro" id="IPR034772">
    <property type="entry name" value="CPSF6/7"/>
</dbReference>
<evidence type="ECO:0000256" key="3">
    <source>
        <dbReference type="SAM" id="MobiDB-lite"/>
    </source>
</evidence>
<evidence type="ECO:0000256" key="2">
    <source>
        <dbReference type="PROSITE-ProRule" id="PRU00176"/>
    </source>
</evidence>
<protein>
    <recommendedName>
        <fullName evidence="4">RRM domain-containing protein</fullName>
    </recommendedName>
</protein>
<reference evidence="5 6" key="1">
    <citation type="journal article" date="2018" name="Mol. Biol. Evol.">
        <title>Broad Genomic Sampling Reveals a Smut Pathogenic Ancestry of the Fungal Clade Ustilaginomycotina.</title>
        <authorList>
            <person name="Kijpornyongpan T."/>
            <person name="Mondo S.J."/>
            <person name="Barry K."/>
            <person name="Sandor L."/>
            <person name="Lee J."/>
            <person name="Lipzen A."/>
            <person name="Pangilinan J."/>
            <person name="LaButti K."/>
            <person name="Hainaut M."/>
            <person name="Henrissat B."/>
            <person name="Grigoriev I.V."/>
            <person name="Spatafora J.W."/>
            <person name="Aime M.C."/>
        </authorList>
    </citation>
    <scope>NUCLEOTIDE SEQUENCE [LARGE SCALE GENOMIC DNA]</scope>
    <source>
        <strain evidence="5 6">MCA 4198</strain>
    </source>
</reference>
<proteinExistence type="inferred from homology"/>
<evidence type="ECO:0000259" key="4">
    <source>
        <dbReference type="PROSITE" id="PS50102"/>
    </source>
</evidence>
<dbReference type="InterPro" id="IPR035979">
    <property type="entry name" value="RBD_domain_sf"/>
</dbReference>
<dbReference type="SUPFAM" id="SSF54928">
    <property type="entry name" value="RNA-binding domain, RBD"/>
    <property type="match status" value="1"/>
</dbReference>
<dbReference type="PANTHER" id="PTHR23204">
    <property type="entry name" value="CLEAVAGE AND POLYADENYLATION SPECIFIC FACTOR"/>
    <property type="match status" value="1"/>
</dbReference>
<dbReference type="CDD" id="cd12372">
    <property type="entry name" value="RRM_CFIm68_CFIm59"/>
    <property type="match status" value="1"/>
</dbReference>